<feature type="transmembrane region" description="Helical" evidence="1">
    <location>
        <begin position="49"/>
        <end position="71"/>
    </location>
</feature>
<feature type="transmembrane region" description="Helical" evidence="1">
    <location>
        <begin position="7"/>
        <end position="29"/>
    </location>
</feature>
<keyword evidence="1" id="KW-0812">Transmembrane</keyword>
<dbReference type="STRING" id="537013.CLOSTMETH_01659"/>
<keyword evidence="3" id="KW-1185">Reference proteome</keyword>
<comment type="caution">
    <text evidence="2">The sequence shown here is derived from an EMBL/GenBank/DDBJ whole genome shotgun (WGS) entry which is preliminary data.</text>
</comment>
<reference evidence="2 3" key="2">
    <citation type="submission" date="2009-02" db="EMBL/GenBank/DDBJ databases">
        <title>Draft genome sequence of Clostridium methylpentosum (DSM 5476).</title>
        <authorList>
            <person name="Sudarsanam P."/>
            <person name="Ley R."/>
            <person name="Guruge J."/>
            <person name="Turnbaugh P.J."/>
            <person name="Mahowald M."/>
            <person name="Liep D."/>
            <person name="Gordon J."/>
        </authorList>
    </citation>
    <scope>NUCLEOTIDE SEQUENCE [LARGE SCALE GENOMIC DNA]</scope>
    <source>
        <strain evidence="2 3">DSM 5476</strain>
    </source>
</reference>
<dbReference type="AlphaFoldDB" id="C0ECT8"/>
<keyword evidence="1" id="KW-0472">Membrane</keyword>
<gene>
    <name evidence="2" type="ORF">CLOSTMETH_01659</name>
</gene>
<dbReference type="Pfam" id="PF11368">
    <property type="entry name" value="DUF3169"/>
    <property type="match status" value="1"/>
</dbReference>
<dbReference type="Proteomes" id="UP000003340">
    <property type="component" value="Unassembled WGS sequence"/>
</dbReference>
<feature type="transmembrane region" description="Helical" evidence="1">
    <location>
        <begin position="214"/>
        <end position="231"/>
    </location>
</feature>
<feature type="transmembrane region" description="Helical" evidence="1">
    <location>
        <begin position="125"/>
        <end position="144"/>
    </location>
</feature>
<evidence type="ECO:0000256" key="1">
    <source>
        <dbReference type="SAM" id="Phobius"/>
    </source>
</evidence>
<feature type="transmembrane region" description="Helical" evidence="1">
    <location>
        <begin position="92"/>
        <end position="113"/>
    </location>
</feature>
<evidence type="ECO:0008006" key="4">
    <source>
        <dbReference type="Google" id="ProtNLM"/>
    </source>
</evidence>
<accession>C0ECT8</accession>
<organism evidence="2 3">
    <name type="scientific">[Clostridium] methylpentosum DSM 5476</name>
    <dbReference type="NCBI Taxonomy" id="537013"/>
    <lineage>
        <taxon>Bacteria</taxon>
        <taxon>Bacillati</taxon>
        <taxon>Bacillota</taxon>
        <taxon>Clostridia</taxon>
        <taxon>Eubacteriales</taxon>
        <taxon>Oscillospiraceae</taxon>
        <taxon>Oscillospiraceae incertae sedis</taxon>
    </lineage>
</organism>
<dbReference type="EMBL" id="ACEC01000057">
    <property type="protein sequence ID" value="EEG30732.1"/>
    <property type="molecule type" value="Genomic_DNA"/>
</dbReference>
<proteinExistence type="predicted"/>
<evidence type="ECO:0000313" key="3">
    <source>
        <dbReference type="Proteomes" id="UP000003340"/>
    </source>
</evidence>
<evidence type="ECO:0000313" key="2">
    <source>
        <dbReference type="EMBL" id="EEG30732.1"/>
    </source>
</evidence>
<dbReference type="eggNOG" id="ENOG5032T9Z">
    <property type="taxonomic scope" value="Bacteria"/>
</dbReference>
<dbReference type="InterPro" id="IPR021509">
    <property type="entry name" value="DUF3169"/>
</dbReference>
<name>C0ECT8_9FIRM</name>
<protein>
    <recommendedName>
        <fullName evidence="4">DUF3169 domain-containing protein</fullName>
    </recommendedName>
</protein>
<keyword evidence="1" id="KW-1133">Transmembrane helix</keyword>
<feature type="transmembrane region" description="Helical" evidence="1">
    <location>
        <begin position="187"/>
        <end position="208"/>
    </location>
</feature>
<dbReference type="HOGENOM" id="CLU_093166_0_0_9"/>
<sequence length="241" mass="27451">MKKSSIIGFVLMLTVCGFCGGVLAVVIGLNDHSLAWLFETVYNWLFSNILAIQIVCFALLFAGSLAIYLVCQRRRRLYAEDYDRIDAKIAPWLDIGIVINSSLYIIMFVLFSLAVQTEIRGWETLIFLIACACAFVMEITYIRLVKNIYPKRKGDPLSIKFSEQWIDSCDELERKVTYITSYKTLNALRYVILGLFVLFMLLGITFPIGVLPQLVLAAIWLFINVYTLVVSRKLSNGENLE</sequence>
<reference evidence="2 3" key="1">
    <citation type="submission" date="2009-01" db="EMBL/GenBank/DDBJ databases">
        <authorList>
            <person name="Fulton L."/>
            <person name="Clifton S."/>
            <person name="Fulton B."/>
            <person name="Xu J."/>
            <person name="Minx P."/>
            <person name="Pepin K.H."/>
            <person name="Johnson M."/>
            <person name="Bhonagiri V."/>
            <person name="Nash W.E."/>
            <person name="Mardis E.R."/>
            <person name="Wilson R.K."/>
        </authorList>
    </citation>
    <scope>NUCLEOTIDE SEQUENCE [LARGE SCALE GENOMIC DNA]</scope>
    <source>
        <strain evidence="2 3">DSM 5476</strain>
    </source>
</reference>